<evidence type="ECO:0000256" key="1">
    <source>
        <dbReference type="SAM" id="Phobius"/>
    </source>
</evidence>
<sequence>MTYLHCQFLLSTFQQVAVTVPAARSDTTCNDYCTVCTVARYHCKMSRSVQFCSVMIIARLAAVPRLWVAVCGSDKAMVVMQWWRWRRVWGFLCGCGVMEIVVVILVVLVLLLLLAMTLMVR</sequence>
<proteinExistence type="predicted"/>
<feature type="chain" id="PRO_5035753337" evidence="2">
    <location>
        <begin position="20"/>
        <end position="121"/>
    </location>
</feature>
<protein>
    <submittedName>
        <fullName evidence="3">Uncharacterized protein</fullName>
    </submittedName>
</protein>
<evidence type="ECO:0000313" key="3">
    <source>
        <dbReference type="EMBL" id="CAA3022982.1"/>
    </source>
</evidence>
<keyword evidence="1" id="KW-0812">Transmembrane</keyword>
<dbReference type="AlphaFoldDB" id="A0A8S0UY49"/>
<feature type="transmembrane region" description="Helical" evidence="1">
    <location>
        <begin position="88"/>
        <end position="115"/>
    </location>
</feature>
<dbReference type="Proteomes" id="UP000594638">
    <property type="component" value="Unassembled WGS sequence"/>
</dbReference>
<dbReference type="Gramene" id="OE9A049292T1">
    <property type="protein sequence ID" value="OE9A049292C1"/>
    <property type="gene ID" value="OE9A049292"/>
</dbReference>
<gene>
    <name evidence="3" type="ORF">OLEA9_A049292</name>
</gene>
<comment type="caution">
    <text evidence="3">The sequence shown here is derived from an EMBL/GenBank/DDBJ whole genome shotgun (WGS) entry which is preliminary data.</text>
</comment>
<reference evidence="3 4" key="1">
    <citation type="submission" date="2019-12" db="EMBL/GenBank/DDBJ databases">
        <authorList>
            <person name="Alioto T."/>
            <person name="Alioto T."/>
            <person name="Gomez Garrido J."/>
        </authorList>
    </citation>
    <scope>NUCLEOTIDE SEQUENCE [LARGE SCALE GENOMIC DNA]</scope>
</reference>
<name>A0A8S0UY49_OLEEU</name>
<organism evidence="3 4">
    <name type="scientific">Olea europaea subsp. europaea</name>
    <dbReference type="NCBI Taxonomy" id="158383"/>
    <lineage>
        <taxon>Eukaryota</taxon>
        <taxon>Viridiplantae</taxon>
        <taxon>Streptophyta</taxon>
        <taxon>Embryophyta</taxon>
        <taxon>Tracheophyta</taxon>
        <taxon>Spermatophyta</taxon>
        <taxon>Magnoliopsida</taxon>
        <taxon>eudicotyledons</taxon>
        <taxon>Gunneridae</taxon>
        <taxon>Pentapetalae</taxon>
        <taxon>asterids</taxon>
        <taxon>lamiids</taxon>
        <taxon>Lamiales</taxon>
        <taxon>Oleaceae</taxon>
        <taxon>Oleeae</taxon>
        <taxon>Olea</taxon>
    </lineage>
</organism>
<keyword evidence="1" id="KW-0472">Membrane</keyword>
<keyword evidence="1" id="KW-1133">Transmembrane helix</keyword>
<keyword evidence="4" id="KW-1185">Reference proteome</keyword>
<accession>A0A8S0UY49</accession>
<evidence type="ECO:0000313" key="4">
    <source>
        <dbReference type="Proteomes" id="UP000594638"/>
    </source>
</evidence>
<dbReference type="EMBL" id="CACTIH010009080">
    <property type="protein sequence ID" value="CAA3022982.1"/>
    <property type="molecule type" value="Genomic_DNA"/>
</dbReference>
<feature type="signal peptide" evidence="2">
    <location>
        <begin position="1"/>
        <end position="19"/>
    </location>
</feature>
<keyword evidence="2" id="KW-0732">Signal</keyword>
<evidence type="ECO:0000256" key="2">
    <source>
        <dbReference type="SAM" id="SignalP"/>
    </source>
</evidence>